<feature type="binding site" evidence="10">
    <location>
        <position position="108"/>
    </location>
    <ligand>
        <name>4-amino-2-methyl-5-(diphosphooxymethyl)pyrimidine</name>
        <dbReference type="ChEBI" id="CHEBI:57841"/>
    </ligand>
</feature>
<dbReference type="GO" id="GO:0004789">
    <property type="term" value="F:thiamine-phosphate diphosphorylase activity"/>
    <property type="evidence" value="ECO:0007669"/>
    <property type="project" value="UniProtKB-UniRule"/>
</dbReference>
<dbReference type="FunFam" id="3.20.20.70:FF:000096">
    <property type="entry name" value="Thiamine-phosphate synthase"/>
    <property type="match status" value="1"/>
</dbReference>
<name>A0A3G4VGM7_9VIBR</name>
<dbReference type="Proteomes" id="UP000279760">
    <property type="component" value="Chromosome 2"/>
</dbReference>
<dbReference type="HAMAP" id="MF_00097">
    <property type="entry name" value="TMP_synthase"/>
    <property type="match status" value="1"/>
</dbReference>
<reference evidence="14 15" key="1">
    <citation type="submission" date="2018-11" db="EMBL/GenBank/DDBJ databases">
        <title>Complete Genome Sequence of Vbrio mediterranei 117-T6: a Potential Pathogen Bacteria Isolated from the Conchocelis of Pyropia.</title>
        <authorList>
            <person name="Liu Q."/>
        </authorList>
    </citation>
    <scope>NUCLEOTIDE SEQUENCE [LARGE SCALE GENOMIC DNA]</scope>
    <source>
        <strain evidence="14 15">117-T6</strain>
    </source>
</reference>
<evidence type="ECO:0000313" key="14">
    <source>
        <dbReference type="EMBL" id="AYV23923.1"/>
    </source>
</evidence>
<comment type="cofactor">
    <cofactor evidence="10">
        <name>Mg(2+)</name>
        <dbReference type="ChEBI" id="CHEBI:18420"/>
    </cofactor>
    <text evidence="10">Binds 1 Mg(2+) ion per subunit.</text>
</comment>
<feature type="binding site" evidence="10">
    <location>
        <begin position="134"/>
        <end position="136"/>
    </location>
    <ligand>
        <name>2-[(2R,5Z)-2-carboxy-4-methylthiazol-5(2H)-ylidene]ethyl phosphate</name>
        <dbReference type="ChEBI" id="CHEBI:62899"/>
    </ligand>
</feature>
<sequence length="209" mass="22583">MTRNPYRLYLVTDENQDLDTLIEVVKQAVEGGVTMVQIREKHHDIRTFITKAAAVKKVLEGTNVPLIINDRVDVALAIDADGVHLGQTDMPATLARTLIGEDKILGLSIESETQLQQAKQLPIDYIGLSAIFSTTTKTNIKTEWGLEGLTNALQQIELPIVAIGGINESNLLDVAKTGVHGVAIVSAISHAGSPKQAAQQLLTLMEKAE</sequence>
<dbReference type="InterPro" id="IPR013785">
    <property type="entry name" value="Aldolase_TIM"/>
</dbReference>
<keyword evidence="4 10" id="KW-0479">Metal-binding</keyword>
<evidence type="ECO:0000256" key="3">
    <source>
        <dbReference type="ARBA" id="ARBA00022679"/>
    </source>
</evidence>
<evidence type="ECO:0000256" key="10">
    <source>
        <dbReference type="HAMAP-Rule" id="MF_00097"/>
    </source>
</evidence>
<evidence type="ECO:0000256" key="8">
    <source>
        <dbReference type="ARBA" id="ARBA00047851"/>
    </source>
</evidence>
<dbReference type="GO" id="GO:0009228">
    <property type="term" value="P:thiamine biosynthetic process"/>
    <property type="evidence" value="ECO:0007669"/>
    <property type="project" value="UniProtKB-KW"/>
</dbReference>
<evidence type="ECO:0000256" key="1">
    <source>
        <dbReference type="ARBA" id="ARBA00003814"/>
    </source>
</evidence>
<dbReference type="CDD" id="cd00564">
    <property type="entry name" value="TMP_TenI"/>
    <property type="match status" value="1"/>
</dbReference>
<dbReference type="GO" id="GO:0009229">
    <property type="term" value="P:thiamine diphosphate biosynthetic process"/>
    <property type="evidence" value="ECO:0007669"/>
    <property type="project" value="UniProtKB-UniRule"/>
</dbReference>
<dbReference type="Gene3D" id="3.20.20.70">
    <property type="entry name" value="Aldolase class I"/>
    <property type="match status" value="1"/>
</dbReference>
<gene>
    <name evidence="10 14" type="primary">thiE</name>
    <name evidence="14" type="ORF">ECB94_21860</name>
</gene>
<accession>A0A3G4VGM7</accession>
<dbReference type="PANTHER" id="PTHR20857:SF23">
    <property type="entry name" value="THIAMINE BIOSYNTHETIC BIFUNCTIONAL ENZYME"/>
    <property type="match status" value="1"/>
</dbReference>
<comment type="pathway">
    <text evidence="2 10 12">Cofactor biosynthesis; thiamine diphosphate biosynthesis; thiamine phosphate from 4-amino-2-methyl-5-diphosphomethylpyrimidine and 4-methyl-5-(2-phosphoethyl)-thiazole: step 1/1.</text>
</comment>
<dbReference type="InterPro" id="IPR034291">
    <property type="entry name" value="TMP_synthase"/>
</dbReference>
<dbReference type="RefSeq" id="WP_124941684.1">
    <property type="nucleotide sequence ID" value="NZ_CP033578.1"/>
</dbReference>
<dbReference type="InterPro" id="IPR022998">
    <property type="entry name" value="ThiamineP_synth_TenI"/>
</dbReference>
<protein>
    <recommendedName>
        <fullName evidence="10">Thiamine-phosphate synthase</fullName>
        <shortName evidence="10">TP synthase</shortName>
        <shortName evidence="10">TPS</shortName>
        <ecNumber evidence="10">2.5.1.3</ecNumber>
    </recommendedName>
    <alternativeName>
        <fullName evidence="10">Thiamine-phosphate pyrophosphorylase</fullName>
        <shortName evidence="10">TMP pyrophosphorylase</shortName>
        <shortName evidence="10">TMP-PPase</shortName>
    </alternativeName>
</protein>
<feature type="binding site" evidence="10">
    <location>
        <begin position="37"/>
        <end position="41"/>
    </location>
    <ligand>
        <name>4-amino-2-methyl-5-(diphosphooxymethyl)pyrimidine</name>
        <dbReference type="ChEBI" id="CHEBI:57841"/>
    </ligand>
</feature>
<comment type="function">
    <text evidence="1 10">Condenses 4-methyl-5-(beta-hydroxyethyl)thiazole monophosphate (THZ-P) and 2-methyl-4-amino-5-hydroxymethyl pyrimidine pyrophosphate (HMP-PP) to form thiamine monophosphate (TMP).</text>
</comment>
<feature type="binding site" evidence="10">
    <location>
        <position position="165"/>
    </location>
    <ligand>
        <name>2-[(2R,5Z)-2-carboxy-4-methylthiazol-5(2H)-ylidene]ethyl phosphate</name>
        <dbReference type="ChEBI" id="CHEBI:62899"/>
    </ligand>
</feature>
<evidence type="ECO:0000256" key="12">
    <source>
        <dbReference type="RuleBase" id="RU004253"/>
    </source>
</evidence>
<evidence type="ECO:0000256" key="6">
    <source>
        <dbReference type="ARBA" id="ARBA00022977"/>
    </source>
</evidence>
<evidence type="ECO:0000256" key="11">
    <source>
        <dbReference type="RuleBase" id="RU003826"/>
    </source>
</evidence>
<dbReference type="SUPFAM" id="SSF51391">
    <property type="entry name" value="Thiamin phosphate synthase"/>
    <property type="match status" value="1"/>
</dbReference>
<feature type="binding site" evidence="10">
    <location>
        <position position="89"/>
    </location>
    <ligand>
        <name>Mg(2+)</name>
        <dbReference type="ChEBI" id="CHEBI:18420"/>
    </ligand>
</feature>
<dbReference type="GO" id="GO:0005737">
    <property type="term" value="C:cytoplasm"/>
    <property type="evidence" value="ECO:0007669"/>
    <property type="project" value="TreeGrafter"/>
</dbReference>
<keyword evidence="5 10" id="KW-0460">Magnesium</keyword>
<keyword evidence="3 10" id="KW-0808">Transferase</keyword>
<dbReference type="InterPro" id="IPR036206">
    <property type="entry name" value="ThiamineP_synth_sf"/>
</dbReference>
<proteinExistence type="inferred from homology"/>
<dbReference type="PANTHER" id="PTHR20857">
    <property type="entry name" value="THIAMINE-PHOSPHATE PYROPHOSPHORYLASE"/>
    <property type="match status" value="1"/>
</dbReference>
<organism evidence="14 15">
    <name type="scientific">Vibrio mediterranei</name>
    <dbReference type="NCBI Taxonomy" id="689"/>
    <lineage>
        <taxon>Bacteria</taxon>
        <taxon>Pseudomonadati</taxon>
        <taxon>Pseudomonadota</taxon>
        <taxon>Gammaproteobacteria</taxon>
        <taxon>Vibrionales</taxon>
        <taxon>Vibrionaceae</taxon>
        <taxon>Vibrio</taxon>
    </lineage>
</organism>
<evidence type="ECO:0000256" key="9">
    <source>
        <dbReference type="ARBA" id="ARBA00047883"/>
    </source>
</evidence>
<feature type="binding site" evidence="10">
    <location>
        <position position="69"/>
    </location>
    <ligand>
        <name>4-amino-2-methyl-5-(diphosphooxymethyl)pyrimidine</name>
        <dbReference type="ChEBI" id="CHEBI:57841"/>
    </ligand>
</feature>
<dbReference type="UniPathway" id="UPA00060">
    <property type="reaction ID" value="UER00141"/>
</dbReference>
<evidence type="ECO:0000259" key="13">
    <source>
        <dbReference type="Pfam" id="PF02581"/>
    </source>
</evidence>
<dbReference type="NCBIfam" id="TIGR00693">
    <property type="entry name" value="thiE"/>
    <property type="match status" value="1"/>
</dbReference>
<dbReference type="EC" id="2.5.1.3" evidence="10"/>
<evidence type="ECO:0000256" key="5">
    <source>
        <dbReference type="ARBA" id="ARBA00022842"/>
    </source>
</evidence>
<dbReference type="GO" id="GO:0000287">
    <property type="term" value="F:magnesium ion binding"/>
    <property type="evidence" value="ECO:0007669"/>
    <property type="project" value="UniProtKB-UniRule"/>
</dbReference>
<evidence type="ECO:0000313" key="15">
    <source>
        <dbReference type="Proteomes" id="UP000279760"/>
    </source>
</evidence>
<feature type="binding site" evidence="10">
    <location>
        <begin position="185"/>
        <end position="186"/>
    </location>
    <ligand>
        <name>2-[(2R,5Z)-2-carboxy-4-methylthiazol-5(2H)-ylidene]ethyl phosphate</name>
        <dbReference type="ChEBI" id="CHEBI:62899"/>
    </ligand>
</feature>
<evidence type="ECO:0000256" key="4">
    <source>
        <dbReference type="ARBA" id="ARBA00022723"/>
    </source>
</evidence>
<feature type="binding site" evidence="10">
    <location>
        <position position="70"/>
    </location>
    <ligand>
        <name>Mg(2+)</name>
        <dbReference type="ChEBI" id="CHEBI:18420"/>
    </ligand>
</feature>
<comment type="catalytic activity">
    <reaction evidence="9 10 11">
        <text>2-[(2R,5Z)-2-carboxy-4-methylthiazol-5(2H)-ylidene]ethyl phosphate + 4-amino-2-methyl-5-(diphosphooxymethyl)pyrimidine + 2 H(+) = thiamine phosphate + CO2 + diphosphate</text>
        <dbReference type="Rhea" id="RHEA:47844"/>
        <dbReference type="ChEBI" id="CHEBI:15378"/>
        <dbReference type="ChEBI" id="CHEBI:16526"/>
        <dbReference type="ChEBI" id="CHEBI:33019"/>
        <dbReference type="ChEBI" id="CHEBI:37575"/>
        <dbReference type="ChEBI" id="CHEBI:57841"/>
        <dbReference type="ChEBI" id="CHEBI:62899"/>
        <dbReference type="EC" id="2.5.1.3"/>
    </reaction>
</comment>
<evidence type="ECO:0000256" key="2">
    <source>
        <dbReference type="ARBA" id="ARBA00005165"/>
    </source>
</evidence>
<dbReference type="EMBL" id="CP033578">
    <property type="protein sequence ID" value="AYV23923.1"/>
    <property type="molecule type" value="Genomic_DNA"/>
</dbReference>
<comment type="catalytic activity">
    <reaction evidence="8 10 11">
        <text>2-(2-carboxy-4-methylthiazol-5-yl)ethyl phosphate + 4-amino-2-methyl-5-(diphosphooxymethyl)pyrimidine + 2 H(+) = thiamine phosphate + CO2 + diphosphate</text>
        <dbReference type="Rhea" id="RHEA:47848"/>
        <dbReference type="ChEBI" id="CHEBI:15378"/>
        <dbReference type="ChEBI" id="CHEBI:16526"/>
        <dbReference type="ChEBI" id="CHEBI:33019"/>
        <dbReference type="ChEBI" id="CHEBI:37575"/>
        <dbReference type="ChEBI" id="CHEBI:57841"/>
        <dbReference type="ChEBI" id="CHEBI:62890"/>
        <dbReference type="EC" id="2.5.1.3"/>
    </reaction>
</comment>
<evidence type="ECO:0000256" key="7">
    <source>
        <dbReference type="ARBA" id="ARBA00047334"/>
    </source>
</evidence>
<comment type="catalytic activity">
    <reaction evidence="7 10 11">
        <text>4-methyl-5-(2-phosphooxyethyl)-thiazole + 4-amino-2-methyl-5-(diphosphooxymethyl)pyrimidine + H(+) = thiamine phosphate + diphosphate</text>
        <dbReference type="Rhea" id="RHEA:22328"/>
        <dbReference type="ChEBI" id="CHEBI:15378"/>
        <dbReference type="ChEBI" id="CHEBI:33019"/>
        <dbReference type="ChEBI" id="CHEBI:37575"/>
        <dbReference type="ChEBI" id="CHEBI:57841"/>
        <dbReference type="ChEBI" id="CHEBI:58296"/>
        <dbReference type="EC" id="2.5.1.3"/>
    </reaction>
</comment>
<dbReference type="AlphaFoldDB" id="A0A3G4VGM7"/>
<comment type="similarity">
    <text evidence="10 11">Belongs to the thiamine-phosphate synthase family.</text>
</comment>
<feature type="binding site" evidence="10">
    <location>
        <position position="137"/>
    </location>
    <ligand>
        <name>4-amino-2-methyl-5-(diphosphooxymethyl)pyrimidine</name>
        <dbReference type="ChEBI" id="CHEBI:57841"/>
    </ligand>
</feature>
<keyword evidence="6 10" id="KW-0784">Thiamine biosynthesis</keyword>
<dbReference type="Pfam" id="PF02581">
    <property type="entry name" value="TMP-TENI"/>
    <property type="match status" value="1"/>
</dbReference>
<feature type="domain" description="Thiamine phosphate synthase/TenI" evidence="13">
    <location>
        <begin position="8"/>
        <end position="188"/>
    </location>
</feature>